<dbReference type="Proteomes" id="UP000315344">
    <property type="component" value="Unassembled WGS sequence"/>
</dbReference>
<organism evidence="2 3">
    <name type="scientific">Paracoccus denitrificans</name>
    <dbReference type="NCBI Taxonomy" id="266"/>
    <lineage>
        <taxon>Bacteria</taxon>
        <taxon>Pseudomonadati</taxon>
        <taxon>Pseudomonadota</taxon>
        <taxon>Alphaproteobacteria</taxon>
        <taxon>Rhodobacterales</taxon>
        <taxon>Paracoccaceae</taxon>
        <taxon>Paracoccus</taxon>
    </lineage>
</organism>
<evidence type="ECO:0000313" key="3">
    <source>
        <dbReference type="Proteomes" id="UP000315344"/>
    </source>
</evidence>
<sequence length="190" mass="20268">MFRYATAAAISCAALAAPAFAQDDPPNLVQGIHTNAFGKAFPTEIEDLQSQTLETNPAEGSVYAVYGNEDDTRNIKIRVLPLPPDGIAGTLERSMEYYGGRSEIDPVSASHESPQGHPMDCFATRKGELGYNICLAEVSGRGVRLQMGAVVDAAADSLPADITERDLNLAGLFVDALAEIDGEKTEEPPR</sequence>
<name>A0A533I3Z3_PARDE</name>
<dbReference type="AlphaFoldDB" id="A0A533I3Z3"/>
<reference evidence="2 3" key="1">
    <citation type="journal article" date="2017" name="Nat. Commun.">
        <title>In situ click chemistry generation of cyclooxygenase-2 inhibitors.</title>
        <authorList>
            <person name="Bhardwaj A."/>
            <person name="Kaur J."/>
            <person name="Wuest M."/>
            <person name="Wuest F."/>
        </authorList>
    </citation>
    <scope>NUCLEOTIDE SEQUENCE [LARGE SCALE GENOMIC DNA]</scope>
    <source>
        <strain evidence="2">S2_012_000_R3_94</strain>
    </source>
</reference>
<keyword evidence="1" id="KW-0732">Signal</keyword>
<comment type="caution">
    <text evidence="2">The sequence shown here is derived from an EMBL/GenBank/DDBJ whole genome shotgun (WGS) entry which is preliminary data.</text>
</comment>
<evidence type="ECO:0000313" key="2">
    <source>
        <dbReference type="EMBL" id="TKW65803.1"/>
    </source>
</evidence>
<dbReference type="EMBL" id="VAFL01000010">
    <property type="protein sequence ID" value="TKW65803.1"/>
    <property type="molecule type" value="Genomic_DNA"/>
</dbReference>
<feature type="chain" id="PRO_5022135156" evidence="1">
    <location>
        <begin position="22"/>
        <end position="190"/>
    </location>
</feature>
<feature type="signal peptide" evidence="1">
    <location>
        <begin position="1"/>
        <end position="21"/>
    </location>
</feature>
<protein>
    <submittedName>
        <fullName evidence="2">Uncharacterized protein</fullName>
    </submittedName>
</protein>
<accession>A0A533I3Z3</accession>
<evidence type="ECO:0000256" key="1">
    <source>
        <dbReference type="SAM" id="SignalP"/>
    </source>
</evidence>
<gene>
    <name evidence="2" type="ORF">DI616_13070</name>
</gene>
<proteinExistence type="predicted"/>